<dbReference type="Proteomes" id="UP000257109">
    <property type="component" value="Unassembled WGS sequence"/>
</dbReference>
<evidence type="ECO:0000313" key="2">
    <source>
        <dbReference type="Proteomes" id="UP000257109"/>
    </source>
</evidence>
<dbReference type="AlphaFoldDB" id="A0A371FD17"/>
<evidence type="ECO:0000313" key="1">
    <source>
        <dbReference type="EMBL" id="RDX76189.1"/>
    </source>
</evidence>
<organism evidence="1 2">
    <name type="scientific">Mucuna pruriens</name>
    <name type="common">Velvet bean</name>
    <name type="synonym">Dolichos pruriens</name>
    <dbReference type="NCBI Taxonomy" id="157652"/>
    <lineage>
        <taxon>Eukaryota</taxon>
        <taxon>Viridiplantae</taxon>
        <taxon>Streptophyta</taxon>
        <taxon>Embryophyta</taxon>
        <taxon>Tracheophyta</taxon>
        <taxon>Spermatophyta</taxon>
        <taxon>Magnoliopsida</taxon>
        <taxon>eudicotyledons</taxon>
        <taxon>Gunneridae</taxon>
        <taxon>Pentapetalae</taxon>
        <taxon>rosids</taxon>
        <taxon>fabids</taxon>
        <taxon>Fabales</taxon>
        <taxon>Fabaceae</taxon>
        <taxon>Papilionoideae</taxon>
        <taxon>50 kb inversion clade</taxon>
        <taxon>NPAAA clade</taxon>
        <taxon>indigoferoid/millettioid clade</taxon>
        <taxon>Phaseoleae</taxon>
        <taxon>Mucuna</taxon>
    </lineage>
</organism>
<gene>
    <name evidence="1" type="ORF">CR513_43840</name>
</gene>
<dbReference type="PANTHER" id="PTHR37758">
    <property type="entry name" value="OS03G0334300 PROTEIN"/>
    <property type="match status" value="1"/>
</dbReference>
<reference evidence="1" key="1">
    <citation type="submission" date="2018-05" db="EMBL/GenBank/DDBJ databases">
        <title>Draft genome of Mucuna pruriens seed.</title>
        <authorList>
            <person name="Nnadi N.E."/>
            <person name="Vos R."/>
            <person name="Hasami M.H."/>
            <person name="Devisetty U.K."/>
            <person name="Aguiy J.C."/>
        </authorList>
    </citation>
    <scope>NUCLEOTIDE SEQUENCE [LARGE SCALE GENOMIC DNA]</scope>
    <source>
        <strain evidence="1">JCA_2017</strain>
    </source>
</reference>
<accession>A0A371FD17</accession>
<dbReference type="PANTHER" id="PTHR37758:SF1">
    <property type="entry name" value="OS03G0334300 PROTEIN"/>
    <property type="match status" value="1"/>
</dbReference>
<comment type="caution">
    <text evidence="1">The sequence shown here is derived from an EMBL/GenBank/DDBJ whole genome shotgun (WGS) entry which is preliminary data.</text>
</comment>
<name>A0A371FD17_MUCPR</name>
<keyword evidence="2" id="KW-1185">Reference proteome</keyword>
<dbReference type="OrthoDB" id="1576084at2759"/>
<dbReference type="EMBL" id="QJKJ01009598">
    <property type="protein sequence ID" value="RDX76189.1"/>
    <property type="molecule type" value="Genomic_DNA"/>
</dbReference>
<sequence>MLKGSSLHKFCTCPCEILVCPRSVSFKVSIYWAKHSCCSIVQRQKNGNGFVVGCARWSLEREVKAHEDEEKGRSGMGRYRHNCGEGEGVVELLECLEREAIMGEDAGKDPIDYNRRAHIFDTSSQVFQALKELNNHSYIELNRHWRYPSPLTKAVVRASGIGEES</sequence>
<feature type="non-terminal residue" evidence="1">
    <location>
        <position position="1"/>
    </location>
</feature>
<protein>
    <submittedName>
        <fullName evidence="1">Uncharacterized protein</fullName>
    </submittedName>
</protein>
<dbReference type="GO" id="GO:0009507">
    <property type="term" value="C:chloroplast"/>
    <property type="evidence" value="ECO:0007669"/>
    <property type="project" value="TreeGrafter"/>
</dbReference>
<proteinExistence type="predicted"/>